<dbReference type="EMBL" id="AGNL01047311">
    <property type="protein sequence ID" value="EJK47139.1"/>
    <property type="molecule type" value="Genomic_DNA"/>
</dbReference>
<feature type="region of interest" description="Disordered" evidence="2">
    <location>
        <begin position="425"/>
        <end position="459"/>
    </location>
</feature>
<dbReference type="SMART" id="SM00105">
    <property type="entry name" value="ArfGap"/>
    <property type="match status" value="1"/>
</dbReference>
<dbReference type="AlphaFoldDB" id="K0R5M5"/>
<feature type="compositionally biased region" description="Polar residues" evidence="2">
    <location>
        <begin position="426"/>
        <end position="438"/>
    </location>
</feature>
<evidence type="ECO:0000256" key="2">
    <source>
        <dbReference type="SAM" id="MobiDB-lite"/>
    </source>
</evidence>
<name>K0R5M5_THAOC</name>
<dbReference type="GO" id="GO:0005096">
    <property type="term" value="F:GTPase activator activity"/>
    <property type="evidence" value="ECO:0007669"/>
    <property type="project" value="InterPro"/>
</dbReference>
<dbReference type="InterPro" id="IPR001164">
    <property type="entry name" value="ArfGAP_dom"/>
</dbReference>
<dbReference type="InterPro" id="IPR051718">
    <property type="entry name" value="ARF_GTPase-activating"/>
</dbReference>
<dbReference type="PROSITE" id="PS50115">
    <property type="entry name" value="ARFGAP"/>
    <property type="match status" value="1"/>
</dbReference>
<feature type="compositionally biased region" description="Basic residues" evidence="2">
    <location>
        <begin position="132"/>
        <end position="141"/>
    </location>
</feature>
<dbReference type="GO" id="GO:0008270">
    <property type="term" value="F:zinc ion binding"/>
    <property type="evidence" value="ECO:0007669"/>
    <property type="project" value="UniProtKB-KW"/>
</dbReference>
<dbReference type="PANTHER" id="PTHR45705:SF1">
    <property type="entry name" value="FI20236P1"/>
    <property type="match status" value="1"/>
</dbReference>
<dbReference type="GO" id="GO:0005737">
    <property type="term" value="C:cytoplasm"/>
    <property type="evidence" value="ECO:0007669"/>
    <property type="project" value="TreeGrafter"/>
</dbReference>
<proteinExistence type="predicted"/>
<evidence type="ECO:0000256" key="1">
    <source>
        <dbReference type="PROSITE-ProRule" id="PRU00288"/>
    </source>
</evidence>
<feature type="compositionally biased region" description="Polar residues" evidence="2">
    <location>
        <begin position="242"/>
        <end position="256"/>
    </location>
</feature>
<dbReference type="Pfam" id="PF01412">
    <property type="entry name" value="ArfGap"/>
    <property type="match status" value="1"/>
</dbReference>
<gene>
    <name evidence="4" type="ORF">THAOC_34162</name>
</gene>
<keyword evidence="5" id="KW-1185">Reference proteome</keyword>
<dbReference type="InterPro" id="IPR037278">
    <property type="entry name" value="ARFGAP/RecO"/>
</dbReference>
<dbReference type="Proteomes" id="UP000266841">
    <property type="component" value="Unassembled WGS sequence"/>
</dbReference>
<keyword evidence="1" id="KW-0862">Zinc</keyword>
<dbReference type="InterPro" id="IPR038508">
    <property type="entry name" value="ArfGAP_dom_sf"/>
</dbReference>
<organism evidence="4 5">
    <name type="scientific">Thalassiosira oceanica</name>
    <name type="common">Marine diatom</name>
    <dbReference type="NCBI Taxonomy" id="159749"/>
    <lineage>
        <taxon>Eukaryota</taxon>
        <taxon>Sar</taxon>
        <taxon>Stramenopiles</taxon>
        <taxon>Ochrophyta</taxon>
        <taxon>Bacillariophyta</taxon>
        <taxon>Coscinodiscophyceae</taxon>
        <taxon>Thalassiosirophycidae</taxon>
        <taxon>Thalassiosirales</taxon>
        <taxon>Thalassiosiraceae</taxon>
        <taxon>Thalassiosira</taxon>
    </lineage>
</organism>
<keyword evidence="1" id="KW-0863">Zinc-finger</keyword>
<dbReference type="eggNOG" id="KOG0702">
    <property type="taxonomic scope" value="Eukaryota"/>
</dbReference>
<protein>
    <recommendedName>
        <fullName evidence="3">Arf-GAP domain-containing protein</fullName>
    </recommendedName>
</protein>
<feature type="region of interest" description="Disordered" evidence="2">
    <location>
        <begin position="228"/>
        <end position="261"/>
    </location>
</feature>
<keyword evidence="1" id="KW-0479">Metal-binding</keyword>
<feature type="compositionally biased region" description="Polar residues" evidence="2">
    <location>
        <begin position="156"/>
        <end position="167"/>
    </location>
</feature>
<feature type="domain" description="Arf-GAP" evidence="3">
    <location>
        <begin position="6"/>
        <end position="123"/>
    </location>
</feature>
<dbReference type="OrthoDB" id="6036at2759"/>
<evidence type="ECO:0000313" key="5">
    <source>
        <dbReference type="Proteomes" id="UP000266841"/>
    </source>
</evidence>
<evidence type="ECO:0000259" key="3">
    <source>
        <dbReference type="PROSITE" id="PS50115"/>
    </source>
</evidence>
<evidence type="ECO:0000313" key="4">
    <source>
        <dbReference type="EMBL" id="EJK47139.1"/>
    </source>
</evidence>
<dbReference type="PANTHER" id="PTHR45705">
    <property type="entry name" value="FI20236P1"/>
    <property type="match status" value="1"/>
</dbReference>
<dbReference type="SUPFAM" id="SSF57863">
    <property type="entry name" value="ArfGap/RecO-like zinc finger"/>
    <property type="match status" value="1"/>
</dbReference>
<comment type="caution">
    <text evidence="4">The sequence shown here is derived from an EMBL/GenBank/DDBJ whole genome shotgun (WGS) entry which is preliminary data.</text>
</comment>
<accession>K0R5M5</accession>
<feature type="region of interest" description="Disordered" evidence="2">
    <location>
        <begin position="111"/>
        <end position="187"/>
    </location>
</feature>
<dbReference type="OMA" id="AISHRCK"/>
<reference evidence="4 5" key="1">
    <citation type="journal article" date="2012" name="Genome Biol.">
        <title>Genome and low-iron response of an oceanic diatom adapted to chronic iron limitation.</title>
        <authorList>
            <person name="Lommer M."/>
            <person name="Specht M."/>
            <person name="Roy A.S."/>
            <person name="Kraemer L."/>
            <person name="Andreson R."/>
            <person name="Gutowska M.A."/>
            <person name="Wolf J."/>
            <person name="Bergner S.V."/>
            <person name="Schilhabel M.B."/>
            <person name="Klostermeier U.C."/>
            <person name="Beiko R.G."/>
            <person name="Rosenstiel P."/>
            <person name="Hippler M."/>
            <person name="Laroche J."/>
        </authorList>
    </citation>
    <scope>NUCLEOTIDE SEQUENCE [LARGE SCALE GENOMIC DNA]</scope>
    <source>
        <strain evidence="4 5">CCMP1005</strain>
    </source>
</reference>
<dbReference type="Gene3D" id="1.10.220.150">
    <property type="entry name" value="Arf GTPase activating protein"/>
    <property type="match status" value="1"/>
</dbReference>
<sequence>MPLSPEQAIKQLSRLPANCVCPNCGTKSKYGFSTVCIKYSTFVCNHCKSSHQAISHRCKSLTMSSWSMAEILEIKTTGNDYCRRVWLGGAPPVGMKGRPKEDAYERKRYYRDPSDAPAESVEEQETPPPVKSTKKKKKKAAAPRTVPVALNAEGQWGNSHQTSHQSQPPAAPAAPATDLLDFGNFDSAPTAAESTAQAVTPIAHWTESTFDPFNNVAPLKHSAAPMLKPPEFSASKTDPFGTLSSSGVGTTASESNSKSKKTFDPFGVTSLSGTQPIRSSGDVFSASDGASTSRKPIMNSFNCNSNAMNGGVMNSVNAGMSSMTMNPMNPMSGATSQIGSATMNGSLANRGMGSSMMSMGNPMGGGMGRMMNPPSMTMGSSDINPLTSGINTGQCMMGSNSTMGALNGNFNTAGMQQPLPAMKMNVHQTPNNSISNMGSPRRNSEKDAGKADPFAGLGF</sequence>